<dbReference type="Gene3D" id="3.40.50.150">
    <property type="entry name" value="Vaccinia Virus protein VP39"/>
    <property type="match status" value="1"/>
</dbReference>
<dbReference type="Pfam" id="PF02585">
    <property type="entry name" value="PIG-L"/>
    <property type="match status" value="1"/>
</dbReference>
<keyword evidence="2" id="KW-0489">Methyltransferase</keyword>
<reference evidence="3" key="1">
    <citation type="submission" date="2023-07" db="EMBL/GenBank/DDBJ databases">
        <title>30 novel species of actinomycetes from the DSMZ collection.</title>
        <authorList>
            <person name="Nouioui I."/>
        </authorList>
    </citation>
    <scope>NUCLEOTIDE SEQUENCE [LARGE SCALE GENOMIC DNA]</scope>
    <source>
        <strain evidence="3">DSM 44399</strain>
    </source>
</reference>
<dbReference type="Pfam" id="PF05401">
    <property type="entry name" value="NodS"/>
    <property type="match status" value="1"/>
</dbReference>
<dbReference type="GO" id="GO:0008168">
    <property type="term" value="F:methyltransferase activity"/>
    <property type="evidence" value="ECO:0007669"/>
    <property type="project" value="UniProtKB-KW"/>
</dbReference>
<keyword evidence="2" id="KW-0808">Transferase</keyword>
<proteinExistence type="predicted"/>
<dbReference type="EMBL" id="JAVREH010000037">
    <property type="protein sequence ID" value="MDT0263396.1"/>
    <property type="molecule type" value="Genomic_DNA"/>
</dbReference>
<accession>A0ABU2JEI7</accession>
<dbReference type="InterPro" id="IPR029063">
    <property type="entry name" value="SAM-dependent_MTases_sf"/>
</dbReference>
<dbReference type="InterPro" id="IPR003737">
    <property type="entry name" value="GlcNAc_PI_deacetylase-related"/>
</dbReference>
<evidence type="ECO:0000313" key="2">
    <source>
        <dbReference type="EMBL" id="MDT0263396.1"/>
    </source>
</evidence>
<keyword evidence="3" id="KW-1185">Reference proteome</keyword>
<evidence type="ECO:0000256" key="1">
    <source>
        <dbReference type="ARBA" id="ARBA00022833"/>
    </source>
</evidence>
<dbReference type="RefSeq" id="WP_311424543.1">
    <property type="nucleotide sequence ID" value="NZ_JAVREH010000037.1"/>
</dbReference>
<sequence length="452" mass="49536">MRAFSHRDEGIAPSRWRAEPWWNEALPIGLPPTGTRIVALAAHPDDETLGIGGLLHAAARGGLDVTVVVASDGAASHPGSPTHSPERLAVLRQAEILAAVARLAPLATVRWLGLPDGDLSARVDDIALALGGVLGDDTDLWLLSTWRADGHPDHTACGLAAERAVADRSRTRWWEYPVWLWHAGNPSALRAQLSRDVRRFALDGDDRTARAEALAAFSSQVLPLSSEPGDEAVLPLAVLAHADRNQDVLLEPGGHPAASQEYFARLYASAEDPWSFESSWYERRKRSVLLAALPRERFRRAFEPGYARGDLSVLLADRSDCLIADEWSEQPLRAAQRRLAGRSGVEVRRGRIPDDWPAGAFDLIVLSELAYYVADLALLARRVLASLDADGVVVLLHWRRIAPDHPHTAETVHLALRAALRLPVLVRHEEDDFLLDILARDPRSVAAREPAL</sequence>
<dbReference type="InterPro" id="IPR008715">
    <property type="entry name" value="SAM-MeTfrase_NodS-like"/>
</dbReference>
<protein>
    <submittedName>
        <fullName evidence="2">Bifunctional PIG-L family deacetylase/class I SAM-dependent methyltransferase</fullName>
    </submittedName>
</protein>
<keyword evidence="1" id="KW-0862">Zinc</keyword>
<dbReference type="SUPFAM" id="SSF53335">
    <property type="entry name" value="S-adenosyl-L-methionine-dependent methyltransferases"/>
    <property type="match status" value="1"/>
</dbReference>
<dbReference type="InterPro" id="IPR024078">
    <property type="entry name" value="LmbE-like_dom_sf"/>
</dbReference>
<gene>
    <name evidence="2" type="ORF">RM423_18600</name>
</gene>
<dbReference type="GO" id="GO:0032259">
    <property type="term" value="P:methylation"/>
    <property type="evidence" value="ECO:0007669"/>
    <property type="project" value="UniProtKB-KW"/>
</dbReference>
<dbReference type="SUPFAM" id="SSF102588">
    <property type="entry name" value="LmbE-like"/>
    <property type="match status" value="1"/>
</dbReference>
<dbReference type="PANTHER" id="PTHR12993">
    <property type="entry name" value="N-ACETYLGLUCOSAMINYL-PHOSPHATIDYLINOSITOL DE-N-ACETYLASE-RELATED"/>
    <property type="match status" value="1"/>
</dbReference>
<comment type="caution">
    <text evidence="2">The sequence shown here is derived from an EMBL/GenBank/DDBJ whole genome shotgun (WGS) entry which is preliminary data.</text>
</comment>
<organism evidence="2 3">
    <name type="scientific">Jatrophihabitans lederbergiae</name>
    <dbReference type="NCBI Taxonomy" id="3075547"/>
    <lineage>
        <taxon>Bacteria</taxon>
        <taxon>Bacillati</taxon>
        <taxon>Actinomycetota</taxon>
        <taxon>Actinomycetes</taxon>
        <taxon>Jatrophihabitantales</taxon>
        <taxon>Jatrophihabitantaceae</taxon>
        <taxon>Jatrophihabitans</taxon>
    </lineage>
</organism>
<name>A0ABU2JEI7_9ACTN</name>
<dbReference type="PANTHER" id="PTHR12993:SF29">
    <property type="entry name" value="BLR3841 PROTEIN"/>
    <property type="match status" value="1"/>
</dbReference>
<dbReference type="Gene3D" id="3.40.50.10320">
    <property type="entry name" value="LmbE-like"/>
    <property type="match status" value="1"/>
</dbReference>
<dbReference type="Proteomes" id="UP001183176">
    <property type="component" value="Unassembled WGS sequence"/>
</dbReference>
<evidence type="ECO:0000313" key="3">
    <source>
        <dbReference type="Proteomes" id="UP001183176"/>
    </source>
</evidence>